<evidence type="ECO:0000313" key="2">
    <source>
        <dbReference type="Proteomes" id="UP000220959"/>
    </source>
</evidence>
<organism evidence="1 2">
    <name type="scientific">Faecalibacterium langellae</name>
    <dbReference type="NCBI Taxonomy" id="3435293"/>
    <lineage>
        <taxon>Bacteria</taxon>
        <taxon>Bacillati</taxon>
        <taxon>Bacillota</taxon>
        <taxon>Clostridia</taxon>
        <taxon>Eubacteriales</taxon>
        <taxon>Oscillospiraceae</taxon>
        <taxon>Faecalibacterium</taxon>
    </lineage>
</organism>
<evidence type="ECO:0000313" key="1">
    <source>
        <dbReference type="EMBL" id="PDX60820.1"/>
    </source>
</evidence>
<proteinExistence type="predicted"/>
<accession>A0ACC9CYC4</accession>
<comment type="caution">
    <text evidence="1">The sequence shown here is derived from an EMBL/GenBank/DDBJ whole genome shotgun (WGS) entry which is preliminary data.</text>
</comment>
<name>A0ACC9CYC4_9FIRM</name>
<dbReference type="Proteomes" id="UP000220959">
    <property type="component" value="Unassembled WGS sequence"/>
</dbReference>
<dbReference type="EMBL" id="NMTR01000021">
    <property type="protein sequence ID" value="PDX60820.1"/>
    <property type="molecule type" value="Genomic_DNA"/>
</dbReference>
<keyword evidence="2" id="KW-1185">Reference proteome</keyword>
<reference evidence="1 2" key="1">
    <citation type="journal article" date="2017" name="Front. Microbiol.">
        <title>New Insights into the Diversity of the Genus Faecalibacterium.</title>
        <authorList>
            <person name="Benevides L."/>
            <person name="Burman S."/>
            <person name="Martin R."/>
            <person name="Robert V."/>
            <person name="Thomas M."/>
            <person name="Miquel S."/>
            <person name="Chain F."/>
            <person name="Sokol H."/>
            <person name="Bermudez-Humaran L.G."/>
            <person name="Morrison M."/>
            <person name="Langella P."/>
            <person name="Azevedo V.A."/>
            <person name="Chatel J.M."/>
            <person name="Soares S."/>
        </authorList>
    </citation>
    <scope>NUCLEOTIDE SEQUENCE [LARGE SCALE GENOMIC DNA]</scope>
    <source>
        <strain evidence="2">CNCM I-4541</strain>
    </source>
</reference>
<sequence>MFSAARSQRFRRAGSDGLRPPRSASCLGRHSHPAGRCPNSSSLYPPLAAVVAVANKGLLALDNPKAEVETKKCQPLRSTHFFASPIQKPLSRCATAPRRGAGAADTSVSVTTPPVKMRLERPAGRDKREYKNNFSTDYGQSARGGHFK</sequence>
<gene>
    <name evidence="1" type="ORF">CGS49_12715</name>
</gene>
<protein>
    <submittedName>
        <fullName evidence="1">Uncharacterized protein</fullName>
    </submittedName>
</protein>